<sequence>MVTDGPVMEARTGGMSTCKTLEPEVVKKKADRGHPRQILSKLRMAKSPIGDRLTNGHKITACHAFFVQQHC</sequence>
<dbReference type="Proteomes" id="UP001558613">
    <property type="component" value="Unassembled WGS sequence"/>
</dbReference>
<protein>
    <submittedName>
        <fullName evidence="1">Uncharacterized protein</fullName>
    </submittedName>
</protein>
<evidence type="ECO:0000313" key="2">
    <source>
        <dbReference type="Proteomes" id="UP001558613"/>
    </source>
</evidence>
<dbReference type="EMBL" id="JAYMGO010000021">
    <property type="protein sequence ID" value="KAL1252647.1"/>
    <property type="molecule type" value="Genomic_DNA"/>
</dbReference>
<comment type="caution">
    <text evidence="1">The sequence shown here is derived from an EMBL/GenBank/DDBJ whole genome shotgun (WGS) entry which is preliminary data.</text>
</comment>
<name>A0ABR3LID4_9TELE</name>
<dbReference type="Gene3D" id="6.10.250.2330">
    <property type="match status" value="1"/>
</dbReference>
<reference evidence="1 2" key="1">
    <citation type="submission" date="2023-09" db="EMBL/GenBank/DDBJ databases">
        <authorList>
            <person name="Wang M."/>
        </authorList>
    </citation>
    <scope>NUCLEOTIDE SEQUENCE [LARGE SCALE GENOMIC DNA]</scope>
    <source>
        <strain evidence="1">GT-2023</strain>
        <tissue evidence="1">Liver</tissue>
    </source>
</reference>
<organism evidence="1 2">
    <name type="scientific">Cirrhinus molitorella</name>
    <name type="common">mud carp</name>
    <dbReference type="NCBI Taxonomy" id="172907"/>
    <lineage>
        <taxon>Eukaryota</taxon>
        <taxon>Metazoa</taxon>
        <taxon>Chordata</taxon>
        <taxon>Craniata</taxon>
        <taxon>Vertebrata</taxon>
        <taxon>Euteleostomi</taxon>
        <taxon>Actinopterygii</taxon>
        <taxon>Neopterygii</taxon>
        <taxon>Teleostei</taxon>
        <taxon>Ostariophysi</taxon>
        <taxon>Cypriniformes</taxon>
        <taxon>Cyprinidae</taxon>
        <taxon>Labeoninae</taxon>
        <taxon>Labeonini</taxon>
        <taxon>Cirrhinus</taxon>
    </lineage>
</organism>
<gene>
    <name evidence="1" type="ORF">QQF64_017340</name>
</gene>
<keyword evidence="2" id="KW-1185">Reference proteome</keyword>
<proteinExistence type="predicted"/>
<accession>A0ABR3LID4</accession>
<evidence type="ECO:0000313" key="1">
    <source>
        <dbReference type="EMBL" id="KAL1252647.1"/>
    </source>
</evidence>